<reference evidence="2" key="1">
    <citation type="submission" date="2021-02" db="EMBL/GenBank/DDBJ databases">
        <title>Fulvivirga sp. S481 isolated from sea water.</title>
        <authorList>
            <person name="Bae S.S."/>
            <person name="Baek K."/>
        </authorList>
    </citation>
    <scope>NUCLEOTIDE SEQUENCE</scope>
    <source>
        <strain evidence="2">S481</strain>
    </source>
</reference>
<sequence length="1446" mass="157276">MRVFLVTVFLGLFQLSIAQTYSVLPSTGLPDLGNSQGTKWGDINNDGLLDLFISGDDGASTLYSGIYLNNGDDTFTDLGANFPQLKGGEIEWLDVNNDGYLDVFFTGIDGGGNVNADVYLNNKNNTFSALNLELPTLNSGGIEVSDFNNDGRIDLFLFGLNNLGNRVSYLYSNIGDNTFQVETTSLPNFSSGDAIASDFNNDGKVDILINGIKNTGEKISQLYLNEGDFTFSQNITPIEKIISGKLASGDFNNDGYEDVVVIGFNSSGSRLSKVYLNNSGLGFTFLSTTLEAISDGSVSVIDVNNDGEADIVMHGIDDVGNYNTHLYSNNGDNTFTEITHTIDGRIYGAIAIGDYDNDGDNDVLATGFSVLGEDTDLLENDALVSNNAPSIPLNLTSESNDSTIQLSWDSSTDAETIADGLYYNLRVGTSSGSNDIYSANTLSTGKNQKVISSNAFHNLSKTIKNLYEGQYYWSVQSVDNSGMASAFSTEENFIICHDFSIGNDTTVCVGAPIPVSAGISGQQVDWYSVNDGLLLSNSNDFEYRPMEADKLVAAWTKPLGCTVYDTMNIEVYALPDFSIGNDNQLCYGTTTQFDAGSSWANVNWYSPGEGEILAGSFTYDHETLKNDTIIALVEDINGCLNYDSVKIEVIALPDIELGANTSICLNETFDFDLGTGWDETNWYSPGQGLVATTTGISYPVIEKDTLIAEVFNTSRCVKIDTIVLDVFDLPTYNLGEDGEVCLNEVKQLNVPEEYFNVNWYSPGEGLLATDQNSYNHLVTKKDTIISEVFNTVGCVKYDSIIIDFITLPDFDLGSNETICFDEIKSFDLGDSWSAVNWYSPGEGLLASSFQLDHRVEKIDTIVAEVFNVSGCVQYDSVIIDVFDLPAASLGVDQSVCLDQVLDLNIGEWSNVNWYSKVDGLLFTGLDFSYQVKSTDDIIAEFTNDNGCTNYDTLQVTKLELPEISIASDTTICFGQSLPLDAGANRNTISWYNAELNLLSTEQLFDYEVTQKDTISVVVTDFNDCANSDSVIVDVFQLPEVNIGQDTTVCFGSEVLLEASGVTTNWYSFEEGLISESTNSLTRNVINPETLIAEVIDANNCVNYDSINVNHFEVPEFTAGEDKALCNNESVTIGGSPTLVSPIDVSYKWLPESGLDDNSIPNPLANPDSSINYILEITTQNNCQFTDSVYVEVDPKSTVNTGGNRVMCFGDSITLGGQPTATGSTLPYEFIWSGDESIDDNNSSNPKVSPSESTIIQLITKTGGCIVDTSYVNVLVNALPTVEVSKDITIGLNETITLFASGGIEYLWSPFEGLTFNDVANPQASPDETTTYTVTVTDDNGCSDQAEVIVRVNSEVFIPNLFTPNGDGNNDEFRVFGTGIQSIILRVFDRYGQEVFMTDDPDKSWDGMIAGKQAASGNYIWTVSGTFYDGRPLTSLIEKTGIIKLAR</sequence>
<organism evidence="2 3">
    <name type="scientific">Fulvivirga lutea</name>
    <dbReference type="NCBI Taxonomy" id="2810512"/>
    <lineage>
        <taxon>Bacteria</taxon>
        <taxon>Pseudomonadati</taxon>
        <taxon>Bacteroidota</taxon>
        <taxon>Cytophagia</taxon>
        <taxon>Cytophagales</taxon>
        <taxon>Fulvivirgaceae</taxon>
        <taxon>Fulvivirga</taxon>
    </lineage>
</organism>
<dbReference type="InterPro" id="IPR026341">
    <property type="entry name" value="T9SS_type_B"/>
</dbReference>
<dbReference type="SUPFAM" id="SSF69318">
    <property type="entry name" value="Integrin alpha N-terminal domain"/>
    <property type="match status" value="2"/>
</dbReference>
<keyword evidence="1" id="KW-0732">Signal</keyword>
<dbReference type="InterPro" id="IPR028994">
    <property type="entry name" value="Integrin_alpha_N"/>
</dbReference>
<evidence type="ECO:0000313" key="2">
    <source>
        <dbReference type="EMBL" id="QSE98719.1"/>
    </source>
</evidence>
<name>A0A974WIV6_9BACT</name>
<dbReference type="Gene3D" id="2.60.40.10">
    <property type="entry name" value="Immunoglobulins"/>
    <property type="match status" value="2"/>
</dbReference>
<dbReference type="Pfam" id="PF13517">
    <property type="entry name" value="FG-GAP_3"/>
    <property type="match status" value="2"/>
</dbReference>
<dbReference type="RefSeq" id="WP_205723233.1">
    <property type="nucleotide sequence ID" value="NZ_CP070608.1"/>
</dbReference>
<dbReference type="Pfam" id="PF13585">
    <property type="entry name" value="CHU_C"/>
    <property type="match status" value="1"/>
</dbReference>
<protein>
    <submittedName>
        <fullName evidence="2">VCBS repeat-containing protein</fullName>
    </submittedName>
</protein>
<dbReference type="InterPro" id="IPR013783">
    <property type="entry name" value="Ig-like_fold"/>
</dbReference>
<evidence type="ECO:0000256" key="1">
    <source>
        <dbReference type="ARBA" id="ARBA00022729"/>
    </source>
</evidence>
<gene>
    <name evidence="2" type="ORF">JR347_06460</name>
</gene>
<evidence type="ECO:0000313" key="3">
    <source>
        <dbReference type="Proteomes" id="UP000662783"/>
    </source>
</evidence>
<keyword evidence="3" id="KW-1185">Reference proteome</keyword>
<dbReference type="NCBIfam" id="TIGR04131">
    <property type="entry name" value="Bac_Flav_CTERM"/>
    <property type="match status" value="1"/>
</dbReference>
<dbReference type="PANTHER" id="PTHR46580:SF4">
    <property type="entry name" value="ATP_GTP-BINDING PROTEIN"/>
    <property type="match status" value="1"/>
</dbReference>
<accession>A0A974WIV6</accession>
<dbReference type="Gene3D" id="2.130.10.130">
    <property type="entry name" value="Integrin alpha, N-terminal"/>
    <property type="match status" value="2"/>
</dbReference>
<dbReference type="EMBL" id="CP070608">
    <property type="protein sequence ID" value="QSE98719.1"/>
    <property type="molecule type" value="Genomic_DNA"/>
</dbReference>
<dbReference type="PANTHER" id="PTHR46580">
    <property type="entry name" value="SENSOR KINASE-RELATED"/>
    <property type="match status" value="1"/>
</dbReference>
<dbReference type="KEGG" id="fuv:JR347_06460"/>
<dbReference type="InterPro" id="IPR013517">
    <property type="entry name" value="FG-GAP"/>
</dbReference>
<proteinExistence type="predicted"/>
<dbReference type="Proteomes" id="UP000662783">
    <property type="component" value="Chromosome"/>
</dbReference>